<name>A0A0D2WWR6_CAPO3</name>
<evidence type="ECO:0000313" key="2">
    <source>
        <dbReference type="Proteomes" id="UP000008743"/>
    </source>
</evidence>
<proteinExistence type="predicted"/>
<keyword evidence="2" id="KW-1185">Reference proteome</keyword>
<dbReference type="Proteomes" id="UP000008743">
    <property type="component" value="Unassembled WGS sequence"/>
</dbReference>
<dbReference type="EMBL" id="KE346374">
    <property type="protein sequence ID" value="KJE97460.1"/>
    <property type="molecule type" value="Genomic_DNA"/>
</dbReference>
<dbReference type="InParanoid" id="A0A0D2WWR6"/>
<protein>
    <submittedName>
        <fullName evidence="1">Uncharacterized protein</fullName>
    </submittedName>
</protein>
<accession>A0A0D2WWR6</accession>
<gene>
    <name evidence="1" type="ORF">CAOG_010130</name>
</gene>
<dbReference type="AlphaFoldDB" id="A0A0D2WWR6"/>
<evidence type="ECO:0000313" key="1">
    <source>
        <dbReference type="EMBL" id="KJE97460.1"/>
    </source>
</evidence>
<sequence length="127" mass="14492">MPKKCCASVLSVSGFFSSSWVGRVLNRALGGEWESEMETLSDNRAGESLRDGCNRRNRGLVGHAAFLEVLRSCNQATSWLTWQRDACSIAVDKELRSINQNHFREFAWQYLYVLTFCFLDCLQPPFC</sequence>
<reference evidence="2" key="1">
    <citation type="submission" date="2011-02" db="EMBL/GenBank/DDBJ databases">
        <title>The Genome Sequence of Capsaspora owczarzaki ATCC 30864.</title>
        <authorList>
            <person name="Russ C."/>
            <person name="Cuomo C."/>
            <person name="Burger G."/>
            <person name="Gray M.W."/>
            <person name="Holland P.W.H."/>
            <person name="King N."/>
            <person name="Lang F.B.F."/>
            <person name="Roger A.J."/>
            <person name="Ruiz-Trillo I."/>
            <person name="Young S.K."/>
            <person name="Zeng Q."/>
            <person name="Gargeya S."/>
            <person name="Alvarado L."/>
            <person name="Berlin A."/>
            <person name="Chapman S.B."/>
            <person name="Chen Z."/>
            <person name="Freedman E."/>
            <person name="Gellesch M."/>
            <person name="Goldberg J."/>
            <person name="Griggs A."/>
            <person name="Gujja S."/>
            <person name="Heilman E."/>
            <person name="Heiman D."/>
            <person name="Howarth C."/>
            <person name="Mehta T."/>
            <person name="Neiman D."/>
            <person name="Pearson M."/>
            <person name="Roberts A."/>
            <person name="Saif S."/>
            <person name="Shea T."/>
            <person name="Shenoy N."/>
            <person name="Sisk P."/>
            <person name="Stolte C."/>
            <person name="Sykes S."/>
            <person name="White J."/>
            <person name="Yandava C."/>
            <person name="Haas B."/>
            <person name="Nusbaum C."/>
            <person name="Birren B."/>
        </authorList>
    </citation>
    <scope>NUCLEOTIDE SEQUENCE</scope>
    <source>
        <strain evidence="2">ATCC 30864</strain>
    </source>
</reference>
<organism evidence="1 2">
    <name type="scientific">Capsaspora owczarzaki (strain ATCC 30864)</name>
    <dbReference type="NCBI Taxonomy" id="595528"/>
    <lineage>
        <taxon>Eukaryota</taxon>
        <taxon>Filasterea</taxon>
        <taxon>Capsaspora</taxon>
    </lineage>
</organism>